<dbReference type="NCBIfam" id="TIGR00308">
    <property type="entry name" value="TRM1"/>
    <property type="match status" value="1"/>
</dbReference>
<dbReference type="AlphaFoldDB" id="A0A133UDI1"/>
<dbReference type="SUPFAM" id="SSF53335">
    <property type="entry name" value="S-adenosyl-L-methionine-dependent methyltransferases"/>
    <property type="match status" value="1"/>
</dbReference>
<sequence length="369" mass="41894">MHITPTSPKEYVPSQTPVFFNPVMELSRDISVSSLQSLIDGADDLRVCDALAGVGARGLRYAKEVDGIEKVIVNDRSPEATELIRKNIELNDLSSAEMKKEDANLLLDSHPSWFHMIELDPFGSPVPFLDSSFSSIYRRGIFFVTATDTAPLCGAYPRACIRKYGSRPLRTPYSRELGLRIMIGFLQRRAAARDLALEPKLSHATQHYFRVHFRSVEGAKRADKILKEQGYVSHCYDCRRRLTSRGMPADLPSECECGREFEHGGPMWLGDLADKEHLRDIVEDLSTRNFDLRKKEERLLRLLRNEAEGPATYYDIHEVSSKASVSPPKFKRLINRLQDRGHVTLRTHFSDTGLRTDAPMEVLMEIVSE</sequence>
<gene>
    <name evidence="8" type="primary">trm1</name>
    <name evidence="10" type="ORF">AKJ65_07870</name>
</gene>
<protein>
    <recommendedName>
        <fullName evidence="7 8">tRNA (guanine(26)-N(2))-dimethyltransferase</fullName>
        <ecNumber evidence="7 8">2.1.1.216</ecNumber>
    </recommendedName>
    <alternativeName>
        <fullName evidence="8">tRNA 2,2-dimethylguanosine-26 methyltransferase</fullName>
    </alternativeName>
    <alternativeName>
        <fullName evidence="8">tRNA(guanine-26,N(2)-N(2)) methyltransferase</fullName>
    </alternativeName>
    <alternativeName>
        <fullName evidence="8">tRNA(m(2,2)G26)dimethyltransferase</fullName>
    </alternativeName>
</protein>
<evidence type="ECO:0000256" key="3">
    <source>
        <dbReference type="ARBA" id="ARBA00022679"/>
    </source>
</evidence>
<keyword evidence="6 8" id="KW-0694">RNA-binding</keyword>
<evidence type="ECO:0000256" key="6">
    <source>
        <dbReference type="ARBA" id="ARBA00022884"/>
    </source>
</evidence>
<keyword evidence="1 8" id="KW-0820">tRNA-binding</keyword>
<feature type="binding site" evidence="8">
    <location>
        <position position="257"/>
    </location>
    <ligand>
        <name>Zn(2+)</name>
        <dbReference type="ChEBI" id="CHEBI:29105"/>
    </ligand>
</feature>
<dbReference type="EMBL" id="LHXO01000174">
    <property type="protein sequence ID" value="KXA92238.1"/>
    <property type="molecule type" value="Genomic_DNA"/>
</dbReference>
<dbReference type="InterPro" id="IPR022923">
    <property type="entry name" value="TRM1_arc_bac"/>
</dbReference>
<keyword evidence="11" id="KW-1185">Reference proteome</keyword>
<dbReference type="GO" id="GO:0046872">
    <property type="term" value="F:metal ion binding"/>
    <property type="evidence" value="ECO:0007669"/>
    <property type="project" value="UniProtKB-KW"/>
</dbReference>
<evidence type="ECO:0000256" key="4">
    <source>
        <dbReference type="ARBA" id="ARBA00022691"/>
    </source>
</evidence>
<feature type="binding site" evidence="8">
    <location>
        <position position="255"/>
    </location>
    <ligand>
        <name>Zn(2+)</name>
        <dbReference type="ChEBI" id="CHEBI:29105"/>
    </ligand>
</feature>
<evidence type="ECO:0000256" key="1">
    <source>
        <dbReference type="ARBA" id="ARBA00022555"/>
    </source>
</evidence>
<feature type="binding site" evidence="8">
    <location>
        <position position="75"/>
    </location>
    <ligand>
        <name>S-adenosyl-L-methionine</name>
        <dbReference type="ChEBI" id="CHEBI:59789"/>
    </ligand>
</feature>
<feature type="binding site" evidence="8">
    <location>
        <position position="102"/>
    </location>
    <ligand>
        <name>S-adenosyl-L-methionine</name>
        <dbReference type="ChEBI" id="CHEBI:59789"/>
    </ligand>
</feature>
<keyword evidence="3 8" id="KW-0808">Transferase</keyword>
<dbReference type="GO" id="GO:0002940">
    <property type="term" value="P:tRNA N2-guanine methylation"/>
    <property type="evidence" value="ECO:0007669"/>
    <property type="project" value="TreeGrafter"/>
</dbReference>
<evidence type="ECO:0000256" key="2">
    <source>
        <dbReference type="ARBA" id="ARBA00022603"/>
    </source>
</evidence>
<dbReference type="PANTHER" id="PTHR10631">
    <property type="entry name" value="N 2 ,N 2 -DIMETHYLGUANOSINE TRNA METHYLTRANSFERASE"/>
    <property type="match status" value="1"/>
</dbReference>
<evidence type="ECO:0000256" key="7">
    <source>
        <dbReference type="ARBA" id="ARBA00039099"/>
    </source>
</evidence>
<comment type="catalytic activity">
    <reaction evidence="8">
        <text>guanosine(26) in tRNA + 2 S-adenosyl-L-methionine = N(2)-dimethylguanosine(26) in tRNA + 2 S-adenosyl-L-homocysteine + 2 H(+)</text>
        <dbReference type="Rhea" id="RHEA:43140"/>
        <dbReference type="Rhea" id="RHEA-COMP:10359"/>
        <dbReference type="Rhea" id="RHEA-COMP:10360"/>
        <dbReference type="ChEBI" id="CHEBI:15378"/>
        <dbReference type="ChEBI" id="CHEBI:57856"/>
        <dbReference type="ChEBI" id="CHEBI:59789"/>
        <dbReference type="ChEBI" id="CHEBI:74269"/>
        <dbReference type="ChEBI" id="CHEBI:74513"/>
        <dbReference type="EC" id="2.1.1.216"/>
    </reaction>
</comment>
<proteinExistence type="inferred from homology"/>
<dbReference type="GO" id="GO:0000049">
    <property type="term" value="F:tRNA binding"/>
    <property type="evidence" value="ECO:0007669"/>
    <property type="project" value="UniProtKB-UniRule"/>
</dbReference>
<dbReference type="InterPro" id="IPR042296">
    <property type="entry name" value="tRNA_met_Trm1_C"/>
</dbReference>
<name>A0A133UDI1_9EURY</name>
<feature type="binding site" evidence="8">
    <location>
        <position position="57"/>
    </location>
    <ligand>
        <name>S-adenosyl-L-methionine</name>
        <dbReference type="ChEBI" id="CHEBI:59789"/>
    </ligand>
</feature>
<dbReference type="PROSITE" id="PS51626">
    <property type="entry name" value="SAM_MT_TRM1"/>
    <property type="match status" value="1"/>
</dbReference>
<keyword evidence="5 8" id="KW-0819">tRNA processing</keyword>
<feature type="binding site" evidence="8">
    <location>
        <position position="235"/>
    </location>
    <ligand>
        <name>Zn(2+)</name>
        <dbReference type="ChEBI" id="CHEBI:29105"/>
    </ligand>
</feature>
<dbReference type="InterPro" id="IPR029063">
    <property type="entry name" value="SAM-dependent_MTases_sf"/>
</dbReference>
<reference evidence="10 11" key="1">
    <citation type="journal article" date="2016" name="Sci. Rep.">
        <title>Metabolic traits of an uncultured archaeal lineage -MSBL1- from brine pools of the Red Sea.</title>
        <authorList>
            <person name="Mwirichia R."/>
            <person name="Alam I."/>
            <person name="Rashid M."/>
            <person name="Vinu M."/>
            <person name="Ba-Alawi W."/>
            <person name="Anthony Kamau A."/>
            <person name="Kamanda Ngugi D."/>
            <person name="Goker M."/>
            <person name="Klenk H.P."/>
            <person name="Bajic V."/>
            <person name="Stingl U."/>
        </authorList>
    </citation>
    <scope>NUCLEOTIDE SEQUENCE [LARGE SCALE GENOMIC DNA]</scope>
    <source>
        <strain evidence="10">SCGC-AAA259E19</strain>
    </source>
</reference>
<keyword evidence="2 8" id="KW-0489">Methyltransferase</keyword>
<feature type="binding site" evidence="8">
    <location>
        <position position="238"/>
    </location>
    <ligand>
        <name>Zn(2+)</name>
        <dbReference type="ChEBI" id="CHEBI:29105"/>
    </ligand>
</feature>
<organism evidence="10 11">
    <name type="scientific">candidate division MSBL1 archaeon SCGC-AAA259E19</name>
    <dbReference type="NCBI Taxonomy" id="1698264"/>
    <lineage>
        <taxon>Archaea</taxon>
        <taxon>Methanobacteriati</taxon>
        <taxon>Methanobacteriota</taxon>
        <taxon>candidate division MSBL1</taxon>
    </lineage>
</organism>
<dbReference type="Gene3D" id="3.40.50.150">
    <property type="entry name" value="Vaccinia Virus protein VP39"/>
    <property type="match status" value="1"/>
</dbReference>
<evidence type="ECO:0000313" key="10">
    <source>
        <dbReference type="EMBL" id="KXA92238.1"/>
    </source>
</evidence>
<dbReference type="PATRIC" id="fig|1698264.3.peg.781"/>
<dbReference type="CDD" id="cd02440">
    <property type="entry name" value="AdoMet_MTases"/>
    <property type="match status" value="1"/>
</dbReference>
<comment type="similarity">
    <text evidence="8 9">Belongs to the class I-like SAM-binding methyltransferase superfamily. Trm1 family.</text>
</comment>
<dbReference type="Pfam" id="PF02005">
    <property type="entry name" value="TRM"/>
    <property type="match status" value="1"/>
</dbReference>
<dbReference type="PANTHER" id="PTHR10631:SF3">
    <property type="entry name" value="TRNA (GUANINE(26)-N(2))-DIMETHYLTRANSFERASE"/>
    <property type="match status" value="1"/>
</dbReference>
<evidence type="ECO:0000256" key="8">
    <source>
        <dbReference type="HAMAP-Rule" id="MF_00290"/>
    </source>
</evidence>
<keyword evidence="4 8" id="KW-0949">S-adenosyl-L-methionine</keyword>
<evidence type="ECO:0000256" key="5">
    <source>
        <dbReference type="ARBA" id="ARBA00022694"/>
    </source>
</evidence>
<keyword evidence="8" id="KW-0862">Zinc</keyword>
<dbReference type="Proteomes" id="UP000070284">
    <property type="component" value="Unassembled WGS sequence"/>
</dbReference>
<dbReference type="EC" id="2.1.1.216" evidence="7 8"/>
<feature type="binding site" evidence="8">
    <location>
        <position position="28"/>
    </location>
    <ligand>
        <name>S-adenosyl-L-methionine</name>
        <dbReference type="ChEBI" id="CHEBI:59789"/>
    </ligand>
</feature>
<evidence type="ECO:0000256" key="9">
    <source>
        <dbReference type="PROSITE-ProRule" id="PRU00958"/>
    </source>
</evidence>
<dbReference type="GO" id="GO:0160104">
    <property type="term" value="F:tRNA (guanine(26)-N2)-dimethyltransferase activity"/>
    <property type="evidence" value="ECO:0007669"/>
    <property type="project" value="UniProtKB-UniRule"/>
</dbReference>
<dbReference type="Gene3D" id="3.30.56.70">
    <property type="entry name" value="N2,N2-dimethylguanosine tRNA methyltransferase, C-terminal domain"/>
    <property type="match status" value="1"/>
</dbReference>
<feature type="binding site" evidence="8">
    <location>
        <position position="103"/>
    </location>
    <ligand>
        <name>S-adenosyl-L-methionine</name>
        <dbReference type="ChEBI" id="CHEBI:59789"/>
    </ligand>
</feature>
<evidence type="ECO:0000313" key="11">
    <source>
        <dbReference type="Proteomes" id="UP000070284"/>
    </source>
</evidence>
<accession>A0A133UDI1</accession>
<comment type="caution">
    <text evidence="10">The sequence shown here is derived from an EMBL/GenBank/DDBJ whole genome shotgun (WGS) entry which is preliminary data.</text>
</comment>
<dbReference type="InterPro" id="IPR002905">
    <property type="entry name" value="Trm1"/>
</dbReference>
<keyword evidence="8" id="KW-0479">Metal-binding</keyword>
<comment type="function">
    <text evidence="8">Dimethylates a single guanine residue at position 26 of a number of tRNAs using S-adenosyl-L-methionine as donor of the methyl groups.</text>
</comment>
<dbReference type="HAMAP" id="MF_00290">
    <property type="entry name" value="tRNA_dimethyltr_TRM1"/>
    <property type="match status" value="1"/>
</dbReference>